<protein>
    <submittedName>
        <fullName evidence="1">Uncharacterized protein</fullName>
    </submittedName>
</protein>
<dbReference type="EMBL" id="CABITT030000004">
    <property type="protein sequence ID" value="VVB02041.1"/>
    <property type="molecule type" value="Genomic_DNA"/>
</dbReference>
<dbReference type="Proteomes" id="UP000489600">
    <property type="component" value="Unassembled WGS sequence"/>
</dbReference>
<evidence type="ECO:0000313" key="2">
    <source>
        <dbReference type="Proteomes" id="UP000489600"/>
    </source>
</evidence>
<organism evidence="1 2">
    <name type="scientific">Arabis nemorensis</name>
    <dbReference type="NCBI Taxonomy" id="586526"/>
    <lineage>
        <taxon>Eukaryota</taxon>
        <taxon>Viridiplantae</taxon>
        <taxon>Streptophyta</taxon>
        <taxon>Embryophyta</taxon>
        <taxon>Tracheophyta</taxon>
        <taxon>Spermatophyta</taxon>
        <taxon>Magnoliopsida</taxon>
        <taxon>eudicotyledons</taxon>
        <taxon>Gunneridae</taxon>
        <taxon>Pentapetalae</taxon>
        <taxon>rosids</taxon>
        <taxon>malvids</taxon>
        <taxon>Brassicales</taxon>
        <taxon>Brassicaceae</taxon>
        <taxon>Arabideae</taxon>
        <taxon>Arabis</taxon>
    </lineage>
</organism>
<name>A0A565BK79_9BRAS</name>
<keyword evidence="2" id="KW-1185">Reference proteome</keyword>
<gene>
    <name evidence="1" type="ORF">ANE_LOCUS12485</name>
</gene>
<reference evidence="1" key="1">
    <citation type="submission" date="2019-07" db="EMBL/GenBank/DDBJ databases">
        <authorList>
            <person name="Dittberner H."/>
        </authorList>
    </citation>
    <scope>NUCLEOTIDE SEQUENCE [LARGE SCALE GENOMIC DNA]</scope>
</reference>
<comment type="caution">
    <text evidence="1">The sequence shown here is derived from an EMBL/GenBank/DDBJ whole genome shotgun (WGS) entry which is preliminary data.</text>
</comment>
<accession>A0A565BK79</accession>
<proteinExistence type="predicted"/>
<dbReference type="AlphaFoldDB" id="A0A565BK79"/>
<evidence type="ECO:0000313" key="1">
    <source>
        <dbReference type="EMBL" id="VVB02041.1"/>
    </source>
</evidence>
<sequence length="142" mass="15782">MTKPPLPSIYGVHPNALIHDIRYGHYGLLPPPSVDPTSFDEWFDKFDECSDLPLMFVCSPTPPAMTSHLKQFNSAHCRRSTVPSPLHPPLCRSLWTHRTGCVTAASHQDTAMLHTGKLHRQSPASTSLGLPSWWLASTFGPR</sequence>